<evidence type="ECO:0000256" key="3">
    <source>
        <dbReference type="ARBA" id="ARBA00023125"/>
    </source>
</evidence>
<keyword evidence="2" id="KW-0805">Transcription regulation</keyword>
<dbReference type="CDD" id="cd08422">
    <property type="entry name" value="PBP2_CrgA_like"/>
    <property type="match status" value="1"/>
</dbReference>
<dbReference type="GO" id="GO:0003700">
    <property type="term" value="F:DNA-binding transcription factor activity"/>
    <property type="evidence" value="ECO:0007669"/>
    <property type="project" value="InterPro"/>
</dbReference>
<sequence length="305" mass="33186">MAKTLDRFDLMRLYVRIAETGSLSAAGRSLGLSQPSASRQLRELETELGTQLIMRTTHELSFTDAGQEFLSDARQLLGEWEAVAERFRLQKDDVRGKIRVAAPSGLGQTIMADIAGSFVERFPGVSIEWQLNDAPRDLIGEGIDLWIRVGPITDESLIVRGLWQIERAVIAAPSSGITAAHPGELADAPAVVLGPYVGTEIELTGPDGKAVTLVPKVTICTNNIFAAERLTLGGRGYSILPLWLMQPAIDANQARIVCQGWLPPPLKLSVAYPQTRYRPARLSLFIEHLKQELPATGAGIVMIKG</sequence>
<dbReference type="InterPro" id="IPR058163">
    <property type="entry name" value="LysR-type_TF_proteobact-type"/>
</dbReference>
<feature type="domain" description="HTH lysR-type" evidence="5">
    <location>
        <begin position="6"/>
        <end position="63"/>
    </location>
</feature>
<keyword evidence="7" id="KW-1185">Reference proteome</keyword>
<dbReference type="SUPFAM" id="SSF46785">
    <property type="entry name" value="Winged helix' DNA-binding domain"/>
    <property type="match status" value="1"/>
</dbReference>
<dbReference type="PROSITE" id="PS50931">
    <property type="entry name" value="HTH_LYSR"/>
    <property type="match status" value="1"/>
</dbReference>
<dbReference type="RefSeq" id="WP_196105306.1">
    <property type="nucleotide sequence ID" value="NZ_CP064942.1"/>
</dbReference>
<dbReference type="Proteomes" id="UP000594800">
    <property type="component" value="Chromosome"/>
</dbReference>
<dbReference type="GO" id="GO:0043565">
    <property type="term" value="F:sequence-specific DNA binding"/>
    <property type="evidence" value="ECO:0007669"/>
    <property type="project" value="TreeGrafter"/>
</dbReference>
<evidence type="ECO:0000256" key="2">
    <source>
        <dbReference type="ARBA" id="ARBA00023015"/>
    </source>
</evidence>
<dbReference type="AlphaFoldDB" id="A0A7S9LVJ1"/>
<evidence type="ECO:0000313" key="6">
    <source>
        <dbReference type="EMBL" id="QPH56049.1"/>
    </source>
</evidence>
<dbReference type="GO" id="GO:0006351">
    <property type="term" value="P:DNA-templated transcription"/>
    <property type="evidence" value="ECO:0007669"/>
    <property type="project" value="TreeGrafter"/>
</dbReference>
<gene>
    <name evidence="6" type="ORF">I0K15_10140</name>
</gene>
<dbReference type="FunFam" id="1.10.10.10:FF:000001">
    <property type="entry name" value="LysR family transcriptional regulator"/>
    <property type="match status" value="1"/>
</dbReference>
<proteinExistence type="inferred from homology"/>
<dbReference type="PRINTS" id="PR00039">
    <property type="entry name" value="HTHLYSR"/>
</dbReference>
<evidence type="ECO:0000259" key="5">
    <source>
        <dbReference type="PROSITE" id="PS50931"/>
    </source>
</evidence>
<dbReference type="SUPFAM" id="SSF53850">
    <property type="entry name" value="Periplasmic binding protein-like II"/>
    <property type="match status" value="1"/>
</dbReference>
<keyword evidence="3" id="KW-0238">DNA-binding</keyword>
<dbReference type="InterPro" id="IPR036390">
    <property type="entry name" value="WH_DNA-bd_sf"/>
</dbReference>
<dbReference type="PANTHER" id="PTHR30537">
    <property type="entry name" value="HTH-TYPE TRANSCRIPTIONAL REGULATOR"/>
    <property type="match status" value="1"/>
</dbReference>
<evidence type="ECO:0000256" key="1">
    <source>
        <dbReference type="ARBA" id="ARBA00009437"/>
    </source>
</evidence>
<name>A0A7S9LVJ1_9RHOB</name>
<accession>A0A7S9LVJ1</accession>
<protein>
    <submittedName>
        <fullName evidence="6">LysR family transcriptional regulator</fullName>
    </submittedName>
</protein>
<dbReference type="Gene3D" id="3.40.190.290">
    <property type="match status" value="1"/>
</dbReference>
<dbReference type="Pfam" id="PF00126">
    <property type="entry name" value="HTH_1"/>
    <property type="match status" value="1"/>
</dbReference>
<keyword evidence="4" id="KW-0804">Transcription</keyword>
<organism evidence="6 7">
    <name type="scientific">Pontivivens ytuae</name>
    <dbReference type="NCBI Taxonomy" id="2789856"/>
    <lineage>
        <taxon>Bacteria</taxon>
        <taxon>Pseudomonadati</taxon>
        <taxon>Pseudomonadota</taxon>
        <taxon>Alphaproteobacteria</taxon>
        <taxon>Rhodobacterales</taxon>
        <taxon>Paracoccaceae</taxon>
        <taxon>Pontivivens</taxon>
    </lineage>
</organism>
<dbReference type="InterPro" id="IPR005119">
    <property type="entry name" value="LysR_subst-bd"/>
</dbReference>
<evidence type="ECO:0000313" key="7">
    <source>
        <dbReference type="Proteomes" id="UP000594800"/>
    </source>
</evidence>
<dbReference type="InterPro" id="IPR000847">
    <property type="entry name" value="LysR_HTH_N"/>
</dbReference>
<dbReference type="EMBL" id="CP064942">
    <property type="protein sequence ID" value="QPH56049.1"/>
    <property type="molecule type" value="Genomic_DNA"/>
</dbReference>
<dbReference type="Pfam" id="PF03466">
    <property type="entry name" value="LysR_substrate"/>
    <property type="match status" value="1"/>
</dbReference>
<dbReference type="Gene3D" id="1.10.10.10">
    <property type="entry name" value="Winged helix-like DNA-binding domain superfamily/Winged helix DNA-binding domain"/>
    <property type="match status" value="1"/>
</dbReference>
<evidence type="ECO:0000256" key="4">
    <source>
        <dbReference type="ARBA" id="ARBA00023163"/>
    </source>
</evidence>
<dbReference type="InterPro" id="IPR036388">
    <property type="entry name" value="WH-like_DNA-bd_sf"/>
</dbReference>
<dbReference type="KEGG" id="poz:I0K15_10140"/>
<reference evidence="6 7" key="1">
    <citation type="submission" date="2020-11" db="EMBL/GenBank/DDBJ databases">
        <title>Description of Pontivivens ytuae sp. nov. isolated from deep sea sediment of Mariana Trench.</title>
        <authorList>
            <person name="Wang Z."/>
            <person name="Sun Q.-L."/>
            <person name="Xu X.-D."/>
            <person name="Tang Y.-Z."/>
            <person name="Zhang J."/>
        </authorList>
    </citation>
    <scope>NUCLEOTIDE SEQUENCE [LARGE SCALE GENOMIC DNA]</scope>
    <source>
        <strain evidence="6 7">MT2928</strain>
    </source>
</reference>
<comment type="similarity">
    <text evidence="1">Belongs to the LysR transcriptional regulatory family.</text>
</comment>
<dbReference type="PANTHER" id="PTHR30537:SF30">
    <property type="entry name" value="TRANSCRIPTIONAL REGULATOR-RELATED"/>
    <property type="match status" value="1"/>
</dbReference>